<dbReference type="Proteomes" id="UP001146793">
    <property type="component" value="Unassembled WGS sequence"/>
</dbReference>
<name>A0AAV7YP09_9EUKA</name>
<dbReference type="InterPro" id="IPR002110">
    <property type="entry name" value="Ankyrin_rpt"/>
</dbReference>
<dbReference type="EMBL" id="JANTQA010000048">
    <property type="protein sequence ID" value="KAJ3431219.1"/>
    <property type="molecule type" value="Genomic_DNA"/>
</dbReference>
<evidence type="ECO:0000256" key="1">
    <source>
        <dbReference type="ARBA" id="ARBA00022737"/>
    </source>
</evidence>
<dbReference type="Gene3D" id="1.25.40.20">
    <property type="entry name" value="Ankyrin repeat-containing domain"/>
    <property type="match status" value="2"/>
</dbReference>
<reference evidence="5" key="1">
    <citation type="submission" date="2022-08" db="EMBL/GenBank/DDBJ databases">
        <title>Novel sulphate-reducing endosymbionts in the free-living metamonad Anaeramoeba.</title>
        <authorList>
            <person name="Jerlstrom-Hultqvist J."/>
            <person name="Cepicka I."/>
            <person name="Gallot-Lavallee L."/>
            <person name="Salas-Leiva D."/>
            <person name="Curtis B.A."/>
            <person name="Zahonova K."/>
            <person name="Pipaliya S."/>
            <person name="Dacks J."/>
            <person name="Roger A.J."/>
        </authorList>
    </citation>
    <scope>NUCLEOTIDE SEQUENCE</scope>
    <source>
        <strain evidence="5">Busselton2</strain>
    </source>
</reference>
<dbReference type="SUPFAM" id="SSF48403">
    <property type="entry name" value="Ankyrin repeat"/>
    <property type="match status" value="1"/>
</dbReference>
<dbReference type="Gene3D" id="3.30.710.10">
    <property type="entry name" value="Potassium Channel Kv1.1, Chain A"/>
    <property type="match status" value="1"/>
</dbReference>
<dbReference type="PROSITE" id="PS50097">
    <property type="entry name" value="BTB"/>
    <property type="match status" value="1"/>
</dbReference>
<feature type="domain" description="BTB" evidence="4">
    <location>
        <begin position="305"/>
        <end position="371"/>
    </location>
</feature>
<dbReference type="AlphaFoldDB" id="A0AAV7YP09"/>
<sequence length="417" mass="48191">MDLFAIVKKKKIQAIKKAIEEGADLNQVDEKDRTVLHIACTFRYPSNIIKFLIEQGCNIDAQQYMGYTPLHLACYGNNPDFETIETILSFGPNLNLVNRFLNTPLHLICQFSPTYKCVSALLGAGVQVNKKNTNGQTCLHKLLIPLSKQKKVTIDGEWIKICEHLVDHGADVFAKDKQGITPIGMIRDDEFADILASETDLLASFQQFREDKDFADFEIKNAKVHLDWLQLRIGKPIDKNVLQILEKQEEQDLDKFLDWVYTGSIQNRQVLKIAKLIEIPDFEKKCGKKGLLFSLNHWYLDNSSKDFTIIVKKKAIKVHRLVLILRSGLFRGMFLAINESDNQIHEQFGFSESLFENFVHWLYYDQIDLKKKKKKEITFLKQSMDYYQLSPNNSLTRYIGNSSKKKILNQDNKCIIF</sequence>
<evidence type="ECO:0000256" key="2">
    <source>
        <dbReference type="ARBA" id="ARBA00023043"/>
    </source>
</evidence>
<keyword evidence="1" id="KW-0677">Repeat</keyword>
<dbReference type="PROSITE" id="PS50297">
    <property type="entry name" value="ANK_REP_REGION"/>
    <property type="match status" value="2"/>
</dbReference>
<dbReference type="Pfam" id="PF00651">
    <property type="entry name" value="BTB"/>
    <property type="match status" value="1"/>
</dbReference>
<evidence type="ECO:0000256" key="3">
    <source>
        <dbReference type="PROSITE-ProRule" id="PRU00023"/>
    </source>
</evidence>
<evidence type="ECO:0000313" key="6">
    <source>
        <dbReference type="Proteomes" id="UP001146793"/>
    </source>
</evidence>
<evidence type="ECO:0000313" key="5">
    <source>
        <dbReference type="EMBL" id="KAJ3431219.1"/>
    </source>
</evidence>
<dbReference type="PANTHER" id="PTHR24171:SF9">
    <property type="entry name" value="ANKYRIN REPEAT DOMAIN-CONTAINING PROTEIN 39"/>
    <property type="match status" value="1"/>
</dbReference>
<feature type="repeat" description="ANK" evidence="3">
    <location>
        <begin position="31"/>
        <end position="64"/>
    </location>
</feature>
<dbReference type="PROSITE" id="PS50088">
    <property type="entry name" value="ANK_REPEAT"/>
    <property type="match status" value="2"/>
</dbReference>
<feature type="repeat" description="ANK" evidence="3">
    <location>
        <begin position="65"/>
        <end position="99"/>
    </location>
</feature>
<accession>A0AAV7YP09</accession>
<evidence type="ECO:0000259" key="4">
    <source>
        <dbReference type="PROSITE" id="PS50097"/>
    </source>
</evidence>
<gene>
    <name evidence="5" type="ORF">M0812_02895</name>
</gene>
<dbReference type="InterPro" id="IPR000210">
    <property type="entry name" value="BTB/POZ_dom"/>
</dbReference>
<dbReference type="Pfam" id="PF12796">
    <property type="entry name" value="Ank_2"/>
    <property type="match status" value="1"/>
</dbReference>
<dbReference type="CDD" id="cd18186">
    <property type="entry name" value="BTB_POZ_ZBTB_KLHL-like"/>
    <property type="match status" value="1"/>
</dbReference>
<keyword evidence="2 3" id="KW-0040">ANK repeat</keyword>
<dbReference type="SUPFAM" id="SSF54695">
    <property type="entry name" value="POZ domain"/>
    <property type="match status" value="1"/>
</dbReference>
<dbReference type="GO" id="GO:0004860">
    <property type="term" value="F:protein kinase inhibitor activity"/>
    <property type="evidence" value="ECO:0007669"/>
    <property type="project" value="UniProtKB-KW"/>
</dbReference>
<dbReference type="InterPro" id="IPR036770">
    <property type="entry name" value="Ankyrin_rpt-contain_sf"/>
</dbReference>
<dbReference type="PANTHER" id="PTHR24171">
    <property type="entry name" value="ANKYRIN REPEAT DOMAIN-CONTAINING PROTEIN 39-RELATED"/>
    <property type="match status" value="1"/>
</dbReference>
<organism evidence="5 6">
    <name type="scientific">Anaeramoeba flamelloides</name>
    <dbReference type="NCBI Taxonomy" id="1746091"/>
    <lineage>
        <taxon>Eukaryota</taxon>
        <taxon>Metamonada</taxon>
        <taxon>Anaeramoebidae</taxon>
        <taxon>Anaeramoeba</taxon>
    </lineage>
</organism>
<protein>
    <submittedName>
        <fullName evidence="5">Cyclin-dependent kinase inhibitor 2c-related</fullName>
    </submittedName>
</protein>
<dbReference type="SMART" id="SM00248">
    <property type="entry name" value="ANK"/>
    <property type="match status" value="4"/>
</dbReference>
<dbReference type="SMART" id="SM00225">
    <property type="entry name" value="BTB"/>
    <property type="match status" value="1"/>
</dbReference>
<dbReference type="InterPro" id="IPR011333">
    <property type="entry name" value="SKP1/BTB/POZ_sf"/>
</dbReference>
<keyword evidence="5" id="KW-0649">Protein kinase inhibitor</keyword>
<comment type="caution">
    <text evidence="5">The sequence shown here is derived from an EMBL/GenBank/DDBJ whole genome shotgun (WGS) entry which is preliminary data.</text>
</comment>
<proteinExistence type="predicted"/>